<dbReference type="EMBL" id="CAJFCV020000004">
    <property type="protein sequence ID" value="CAG9118131.1"/>
    <property type="molecule type" value="Genomic_DNA"/>
</dbReference>
<accession>A0A1I7RM22</accession>
<reference evidence="3" key="2">
    <citation type="submission" date="2020-08" db="EMBL/GenBank/DDBJ databases">
        <authorList>
            <person name="Kikuchi T."/>
        </authorList>
    </citation>
    <scope>NUCLEOTIDE SEQUENCE</scope>
    <source>
        <strain evidence="2">Ka4C1</strain>
    </source>
</reference>
<evidence type="ECO:0000259" key="1">
    <source>
        <dbReference type="SMART" id="SM00587"/>
    </source>
</evidence>
<dbReference type="Proteomes" id="UP000095284">
    <property type="component" value="Unplaced"/>
</dbReference>
<organism evidence="4 6">
    <name type="scientific">Bursaphelenchus xylophilus</name>
    <name type="common">Pinewood nematode worm</name>
    <name type="synonym">Aphelenchoides xylophilus</name>
    <dbReference type="NCBI Taxonomy" id="6326"/>
    <lineage>
        <taxon>Eukaryota</taxon>
        <taxon>Metazoa</taxon>
        <taxon>Ecdysozoa</taxon>
        <taxon>Nematoda</taxon>
        <taxon>Chromadorea</taxon>
        <taxon>Rhabditida</taxon>
        <taxon>Tylenchina</taxon>
        <taxon>Tylenchomorpha</taxon>
        <taxon>Aphelenchoidea</taxon>
        <taxon>Aphelenchoididae</taxon>
        <taxon>Bursaphelenchus</taxon>
    </lineage>
</organism>
<sequence length="423" mass="48051">MVLQNGIHEEKELGITGYSVKWVLEKLEECCDDYVKARDDRKVVDIEAVDVSEGKGYLSRVFVTTITFDDGDNYKIAMKVPTYSIIEDKVKEMGGFENHNHEEGRANINLAHDIECDAISFVSTFPNFPSPKVYFTQKTREGQDCGLPGRDAPGVIIMKAIDGASLGIIRSVTTEQCLNFAIDFATLQDYVAQSPESKWKGKFDSYLHFDKGMFDACKIGMNRLKDEFPEELAEISNLFESLDWEKFSKHALKTIPEQLNATTYAHGDAWTNNVMFKKNPDGSVGNEALAYIDYQIGFEGSPLFDIARFLTLCADAEVRREITTPTLKTYYKKLTELYGKRGENVPFSFDEAEEMYDLAYVQQTYELVIIAAFMEKDATVAPEVTEARSAKLKLRTRFAMLDALQVWKKRNYSKLFAQFKLLA</sequence>
<dbReference type="EMBL" id="CAJFDI010000004">
    <property type="protein sequence ID" value="CAD5227721.1"/>
    <property type="molecule type" value="Genomic_DNA"/>
</dbReference>
<dbReference type="InterPro" id="IPR011009">
    <property type="entry name" value="Kinase-like_dom_sf"/>
</dbReference>
<dbReference type="InterPro" id="IPR052961">
    <property type="entry name" value="Oxido-Kinase-like_Enzymes"/>
</dbReference>
<evidence type="ECO:0000313" key="4">
    <source>
        <dbReference type="Proteomes" id="UP000095284"/>
    </source>
</evidence>
<protein>
    <submittedName>
        <fullName evidence="2">(pine wood nematode) hypothetical protein</fullName>
    </submittedName>
    <submittedName>
        <fullName evidence="6">CHK domain-containing protein</fullName>
    </submittedName>
</protein>
<dbReference type="InterPro" id="IPR012877">
    <property type="entry name" value="Dhs-27"/>
</dbReference>
<dbReference type="InterPro" id="IPR015897">
    <property type="entry name" value="CHK_kinase-like"/>
</dbReference>
<name>A0A1I7RM22_BURXY</name>
<dbReference type="PANTHER" id="PTHR23020">
    <property type="entry name" value="UNCHARACTERIZED NUCLEAR HORMONE RECEPTOR-RELATED"/>
    <property type="match status" value="1"/>
</dbReference>
<feature type="domain" description="CHK kinase-like" evidence="1">
    <location>
        <begin position="156"/>
        <end position="340"/>
    </location>
</feature>
<evidence type="ECO:0000313" key="6">
    <source>
        <dbReference type="WBParaSite" id="BXY_0175700.1"/>
    </source>
</evidence>
<dbReference type="PANTHER" id="PTHR23020:SF41">
    <property type="entry name" value="AMINOGLYCOSIDE PHOSPHOTRANSFERASE DOMAIN-CONTAINING PROTEIN"/>
    <property type="match status" value="1"/>
</dbReference>
<keyword evidence="5" id="KW-1185">Reference proteome</keyword>
<dbReference type="SUPFAM" id="SSF56112">
    <property type="entry name" value="Protein kinase-like (PK-like)"/>
    <property type="match status" value="1"/>
</dbReference>
<dbReference type="SMART" id="SM00587">
    <property type="entry name" value="CHK"/>
    <property type="match status" value="1"/>
</dbReference>
<dbReference type="Proteomes" id="UP000582659">
    <property type="component" value="Unassembled WGS sequence"/>
</dbReference>
<dbReference type="AlphaFoldDB" id="A0A1I7RM22"/>
<evidence type="ECO:0000313" key="5">
    <source>
        <dbReference type="Proteomes" id="UP000659654"/>
    </source>
</evidence>
<dbReference type="Proteomes" id="UP000659654">
    <property type="component" value="Unassembled WGS sequence"/>
</dbReference>
<dbReference type="Gene3D" id="3.90.1200.10">
    <property type="match status" value="1"/>
</dbReference>
<evidence type="ECO:0000313" key="2">
    <source>
        <dbReference type="EMBL" id="CAD5227721.1"/>
    </source>
</evidence>
<dbReference type="OrthoDB" id="5915577at2759"/>
<dbReference type="Pfam" id="PF07914">
    <property type="entry name" value="DUF1679"/>
    <property type="match status" value="1"/>
</dbReference>
<gene>
    <name evidence="2" type="ORF">BXYJ_LOCUS10091</name>
</gene>
<reference evidence="6" key="1">
    <citation type="submission" date="2016-11" db="UniProtKB">
        <authorList>
            <consortium name="WormBaseParasite"/>
        </authorList>
    </citation>
    <scope>IDENTIFICATION</scope>
</reference>
<evidence type="ECO:0000313" key="3">
    <source>
        <dbReference type="EMBL" id="CAG9118131.1"/>
    </source>
</evidence>
<dbReference type="WBParaSite" id="BXY_0175700.1">
    <property type="protein sequence ID" value="BXY_0175700.1"/>
    <property type="gene ID" value="BXY_0175700"/>
</dbReference>
<proteinExistence type="predicted"/>